<dbReference type="InterPro" id="IPR000801">
    <property type="entry name" value="Esterase-like"/>
</dbReference>
<dbReference type="RefSeq" id="WP_305107542.1">
    <property type="nucleotide sequence ID" value="NZ_JAUTWS010000055.1"/>
</dbReference>
<accession>A0ABT9E9E0</accession>
<evidence type="ECO:0000256" key="1">
    <source>
        <dbReference type="SAM" id="MobiDB-lite"/>
    </source>
</evidence>
<dbReference type="SUPFAM" id="SSF53474">
    <property type="entry name" value="alpha/beta-Hydrolases"/>
    <property type="match status" value="1"/>
</dbReference>
<sequence>MNRTHAVLAVSLLSTALAASATAQGTAPVANATVPPGANTSDPSAPFYIDLTGLDLQTMPPTRDPTNSNYPPATELPDGAVPPRRGSGNFIIGPTHTAAPETAERPDRPKGQVHSFTLTSADSVIYKPGRVREESSLNATVYTAPTAPGDPSNLIITSSHAGSWTRTVTVYVPPGYSPGTEAPLLVAGDGDLPLPTAGQQLFTVLDNLIAEHRIPPVVAVTIGSGGQDAQGSERGREYDEVSGTYADWVESEVLPAVEQKVGIRLTRDPNARATMGISSSGAAAFTMAWFRPDLYRRVLAYSPTFVNQQWPHDPALPGGAWEYHSPWAGPARPNLVASGFTPPALTDASTGSPLVPNSPRKPIRFWFEVGDHDLFYPAVPLADGMHDWVLANENMARALAAKRYQYQFVFARNASHVDGPTTLQTLPTALEWVWAGYPQPVK</sequence>
<dbReference type="PANTHER" id="PTHR48098">
    <property type="entry name" value="ENTEROCHELIN ESTERASE-RELATED"/>
    <property type="match status" value="1"/>
</dbReference>
<comment type="caution">
    <text evidence="3">The sequence shown here is derived from an EMBL/GenBank/DDBJ whole genome shotgun (WGS) entry which is preliminary data.</text>
</comment>
<evidence type="ECO:0000313" key="4">
    <source>
        <dbReference type="Proteomes" id="UP001243009"/>
    </source>
</evidence>
<dbReference type="GO" id="GO:0016787">
    <property type="term" value="F:hydrolase activity"/>
    <property type="evidence" value="ECO:0007669"/>
    <property type="project" value="UniProtKB-KW"/>
</dbReference>
<dbReference type="Gene3D" id="3.40.50.1820">
    <property type="entry name" value="alpha/beta hydrolase"/>
    <property type="match status" value="1"/>
</dbReference>
<reference evidence="3 4" key="1">
    <citation type="submission" date="2023-08" db="EMBL/GenBank/DDBJ databases">
        <title>The draft genome sequence of Paracraurococcus sp. LOR1-02.</title>
        <authorList>
            <person name="Kingkaew E."/>
            <person name="Tanasupawat S."/>
        </authorList>
    </citation>
    <scope>NUCLEOTIDE SEQUENCE [LARGE SCALE GENOMIC DNA]</scope>
    <source>
        <strain evidence="3 4">LOR1-02</strain>
    </source>
</reference>
<dbReference type="PANTHER" id="PTHR48098:SF3">
    <property type="entry name" value="IRON(III) ENTEROBACTIN ESTERASE"/>
    <property type="match status" value="1"/>
</dbReference>
<feature type="region of interest" description="Disordered" evidence="1">
    <location>
        <begin position="58"/>
        <end position="80"/>
    </location>
</feature>
<feature type="signal peptide" evidence="2">
    <location>
        <begin position="1"/>
        <end position="23"/>
    </location>
</feature>
<name>A0ABT9E9E0_9PROT</name>
<protein>
    <submittedName>
        <fullName evidence="3">Alpha/beta hydrolase-fold protein</fullName>
    </submittedName>
</protein>
<dbReference type="Proteomes" id="UP001243009">
    <property type="component" value="Unassembled WGS sequence"/>
</dbReference>
<proteinExistence type="predicted"/>
<dbReference type="InterPro" id="IPR050583">
    <property type="entry name" value="Mycobacterial_A85_antigen"/>
</dbReference>
<organism evidence="3 4">
    <name type="scientific">Paracraurococcus lichenis</name>
    <dbReference type="NCBI Taxonomy" id="3064888"/>
    <lineage>
        <taxon>Bacteria</taxon>
        <taxon>Pseudomonadati</taxon>
        <taxon>Pseudomonadota</taxon>
        <taxon>Alphaproteobacteria</taxon>
        <taxon>Acetobacterales</taxon>
        <taxon>Roseomonadaceae</taxon>
        <taxon>Paracraurococcus</taxon>
    </lineage>
</organism>
<evidence type="ECO:0000313" key="3">
    <source>
        <dbReference type="EMBL" id="MDO9712685.1"/>
    </source>
</evidence>
<dbReference type="Pfam" id="PF00756">
    <property type="entry name" value="Esterase"/>
    <property type="match status" value="1"/>
</dbReference>
<feature type="chain" id="PRO_5046981895" evidence="2">
    <location>
        <begin position="24"/>
        <end position="442"/>
    </location>
</feature>
<dbReference type="EMBL" id="JAUTWS010000055">
    <property type="protein sequence ID" value="MDO9712685.1"/>
    <property type="molecule type" value="Genomic_DNA"/>
</dbReference>
<keyword evidence="3" id="KW-0378">Hydrolase</keyword>
<keyword evidence="4" id="KW-1185">Reference proteome</keyword>
<dbReference type="InterPro" id="IPR029058">
    <property type="entry name" value="AB_hydrolase_fold"/>
</dbReference>
<evidence type="ECO:0000256" key="2">
    <source>
        <dbReference type="SAM" id="SignalP"/>
    </source>
</evidence>
<keyword evidence="2" id="KW-0732">Signal</keyword>
<gene>
    <name evidence="3" type="ORF">Q7A36_30400</name>
</gene>